<organism evidence="2 3">
    <name type="scientific">Natrarchaeobius chitinivorans</name>
    <dbReference type="NCBI Taxonomy" id="1679083"/>
    <lineage>
        <taxon>Archaea</taxon>
        <taxon>Methanobacteriati</taxon>
        <taxon>Methanobacteriota</taxon>
        <taxon>Stenosarchaea group</taxon>
        <taxon>Halobacteria</taxon>
        <taxon>Halobacteriales</taxon>
        <taxon>Natrialbaceae</taxon>
        <taxon>Natrarchaeobius</taxon>
    </lineage>
</organism>
<protein>
    <submittedName>
        <fullName evidence="2">Nucleotidyltransferase family protein</fullName>
    </submittedName>
</protein>
<dbReference type="OrthoDB" id="28434at2157"/>
<proteinExistence type="predicted"/>
<feature type="domain" description="MobA-like NTP transferase" evidence="1">
    <location>
        <begin position="6"/>
        <end position="167"/>
    </location>
</feature>
<dbReference type="EMBL" id="REFZ01000004">
    <property type="protein sequence ID" value="RQH01416.1"/>
    <property type="molecule type" value="Genomic_DNA"/>
</dbReference>
<reference evidence="2 3" key="1">
    <citation type="submission" date="2018-10" db="EMBL/GenBank/DDBJ databases">
        <title>Natrarchaeobius chitinivorans gen. nov., sp. nov., and Natrarchaeobius haloalkaliphilus sp. nov., alkaliphilic, chitin-utilizing haloarchaea from hypersaline alkaline lakes.</title>
        <authorList>
            <person name="Sorokin D.Y."/>
            <person name="Elcheninov A.G."/>
            <person name="Kostrikina N.A."/>
            <person name="Bale N.J."/>
            <person name="Sinninghe Damste J.S."/>
            <person name="Khijniak T.V."/>
            <person name="Kublanov I.V."/>
            <person name="Toshchakov S.V."/>
        </authorList>
    </citation>
    <scope>NUCLEOTIDE SEQUENCE [LARGE SCALE GENOMIC DNA]</scope>
    <source>
        <strain evidence="2 3">AArcht7</strain>
    </source>
</reference>
<dbReference type="Gene3D" id="3.90.550.10">
    <property type="entry name" value="Spore Coat Polysaccharide Biosynthesis Protein SpsA, Chain A"/>
    <property type="match status" value="1"/>
</dbReference>
<dbReference type="PANTHER" id="PTHR43777:SF1">
    <property type="entry name" value="MOLYBDENUM COFACTOR CYTIDYLYLTRANSFERASE"/>
    <property type="match status" value="1"/>
</dbReference>
<keyword evidence="3" id="KW-1185">Reference proteome</keyword>
<dbReference type="SUPFAM" id="SSF53448">
    <property type="entry name" value="Nucleotide-diphospho-sugar transferases"/>
    <property type="match status" value="1"/>
</dbReference>
<comment type="caution">
    <text evidence="2">The sequence shown here is derived from an EMBL/GenBank/DDBJ whole genome shotgun (WGS) entry which is preliminary data.</text>
</comment>
<evidence type="ECO:0000259" key="1">
    <source>
        <dbReference type="Pfam" id="PF12804"/>
    </source>
</evidence>
<dbReference type="InterPro" id="IPR029044">
    <property type="entry name" value="Nucleotide-diphossugar_trans"/>
</dbReference>
<sequence>MSEIVGVVLAGGLGTRYEGGNKLLATLPGDDEPLVRRAALSLAPAVDYTVAVLGHESDAVGAAVEPAVDETAYNPEYERGQSASVRVGTRTARERRAAAAVFLPGDMPRVDPRTVERIVDAHRDGDADAVVPTTDGRRGNPVLFDAGLFDALLELSGDTGGRALFDDADVRRIDVADPGIHADVDTVADRDRLDDGGG</sequence>
<evidence type="ECO:0000313" key="2">
    <source>
        <dbReference type="EMBL" id="RQH01416.1"/>
    </source>
</evidence>
<dbReference type="GO" id="GO:0016779">
    <property type="term" value="F:nucleotidyltransferase activity"/>
    <property type="evidence" value="ECO:0007669"/>
    <property type="project" value="UniProtKB-ARBA"/>
</dbReference>
<dbReference type="CDD" id="cd04182">
    <property type="entry name" value="GT_2_like_f"/>
    <property type="match status" value="1"/>
</dbReference>
<name>A0A3N6PQ86_NATCH</name>
<dbReference type="AlphaFoldDB" id="A0A3N6PQ86"/>
<gene>
    <name evidence="2" type="ORF">EA472_08205</name>
</gene>
<dbReference type="Pfam" id="PF12804">
    <property type="entry name" value="NTP_transf_3"/>
    <property type="match status" value="1"/>
</dbReference>
<dbReference type="PANTHER" id="PTHR43777">
    <property type="entry name" value="MOLYBDENUM COFACTOR CYTIDYLYLTRANSFERASE"/>
    <property type="match status" value="1"/>
</dbReference>
<keyword evidence="2" id="KW-0808">Transferase</keyword>
<accession>A0A3N6PQ86</accession>
<evidence type="ECO:0000313" key="3">
    <source>
        <dbReference type="Proteomes" id="UP000281431"/>
    </source>
</evidence>
<dbReference type="InterPro" id="IPR025877">
    <property type="entry name" value="MobA-like_NTP_Trfase"/>
</dbReference>
<dbReference type="Proteomes" id="UP000281431">
    <property type="component" value="Unassembled WGS sequence"/>
</dbReference>